<reference evidence="6" key="1">
    <citation type="submission" date="2016-10" db="EMBL/GenBank/DDBJ databases">
        <authorList>
            <person name="Varghese N."/>
            <person name="Submissions S."/>
        </authorList>
    </citation>
    <scope>NUCLEOTIDE SEQUENCE [LARGE SCALE GENOMIC DNA]</scope>
    <source>
        <strain evidence="6">LMG 26416</strain>
    </source>
</reference>
<dbReference type="Gene3D" id="1.10.357.10">
    <property type="entry name" value="Tetracycline Repressor, domain 2"/>
    <property type="match status" value="1"/>
</dbReference>
<dbReference type="InterPro" id="IPR009057">
    <property type="entry name" value="Homeodomain-like_sf"/>
</dbReference>
<keyword evidence="1 2" id="KW-0238">DNA-binding</keyword>
<evidence type="ECO:0000256" key="3">
    <source>
        <dbReference type="SAM" id="MobiDB-lite"/>
    </source>
</evidence>
<dbReference type="PANTHER" id="PTHR30055">
    <property type="entry name" value="HTH-TYPE TRANSCRIPTIONAL REGULATOR RUTR"/>
    <property type="match status" value="1"/>
</dbReference>
<dbReference type="SUPFAM" id="SSF48498">
    <property type="entry name" value="Tetracyclin repressor-like, C-terminal domain"/>
    <property type="match status" value="1"/>
</dbReference>
<dbReference type="InterPro" id="IPR015292">
    <property type="entry name" value="Tscrpt_reg_YbiH_C"/>
</dbReference>
<evidence type="ECO:0000313" key="5">
    <source>
        <dbReference type="EMBL" id="SEL67324.1"/>
    </source>
</evidence>
<feature type="DNA-binding region" description="H-T-H motif" evidence="2">
    <location>
        <begin position="42"/>
        <end position="61"/>
    </location>
</feature>
<dbReference type="InterPro" id="IPR001647">
    <property type="entry name" value="HTH_TetR"/>
</dbReference>
<dbReference type="Proteomes" id="UP000199120">
    <property type="component" value="Unassembled WGS sequence"/>
</dbReference>
<protein>
    <submittedName>
        <fullName evidence="5">Regulatory protein, tetR family</fullName>
    </submittedName>
</protein>
<feature type="domain" description="HTH tetR-type" evidence="4">
    <location>
        <begin position="19"/>
        <end position="79"/>
    </location>
</feature>
<dbReference type="Gene3D" id="1.10.10.60">
    <property type="entry name" value="Homeodomain-like"/>
    <property type="match status" value="1"/>
</dbReference>
<dbReference type="PRINTS" id="PR00455">
    <property type="entry name" value="HTHTETR"/>
</dbReference>
<dbReference type="AlphaFoldDB" id="A0A1H7S6G0"/>
<organism evidence="5 6">
    <name type="scientific">Paraburkholderia caballeronis</name>
    <dbReference type="NCBI Taxonomy" id="416943"/>
    <lineage>
        <taxon>Bacteria</taxon>
        <taxon>Pseudomonadati</taxon>
        <taxon>Pseudomonadota</taxon>
        <taxon>Betaproteobacteria</taxon>
        <taxon>Burkholderiales</taxon>
        <taxon>Burkholderiaceae</taxon>
        <taxon>Paraburkholderia</taxon>
    </lineage>
</organism>
<dbReference type="GO" id="GO:0000976">
    <property type="term" value="F:transcription cis-regulatory region binding"/>
    <property type="evidence" value="ECO:0007669"/>
    <property type="project" value="TreeGrafter"/>
</dbReference>
<keyword evidence="6" id="KW-1185">Reference proteome</keyword>
<dbReference type="InterPro" id="IPR036271">
    <property type="entry name" value="Tet_transcr_reg_TetR-rel_C_sf"/>
</dbReference>
<proteinExistence type="predicted"/>
<dbReference type="PROSITE" id="PS50977">
    <property type="entry name" value="HTH_TETR_2"/>
    <property type="match status" value="1"/>
</dbReference>
<gene>
    <name evidence="5" type="ORF">SAMN05192542_11174</name>
</gene>
<evidence type="ECO:0000256" key="2">
    <source>
        <dbReference type="PROSITE-ProRule" id="PRU00335"/>
    </source>
</evidence>
<evidence type="ECO:0000259" key="4">
    <source>
        <dbReference type="PROSITE" id="PS50977"/>
    </source>
</evidence>
<dbReference type="PANTHER" id="PTHR30055:SF235">
    <property type="entry name" value="TRANSCRIPTIONAL REGULATORY PROTEIN"/>
    <property type="match status" value="1"/>
</dbReference>
<name>A0A1H7S6G0_9BURK</name>
<dbReference type="RefSeq" id="WP_090547326.1">
    <property type="nucleotide sequence ID" value="NZ_FNSR01000002.1"/>
</dbReference>
<evidence type="ECO:0000256" key="1">
    <source>
        <dbReference type="ARBA" id="ARBA00023125"/>
    </source>
</evidence>
<dbReference type="OrthoDB" id="2356263at2"/>
<accession>A0A1H7S6G0</accession>
<dbReference type="EMBL" id="FOAJ01000011">
    <property type="protein sequence ID" value="SEL67324.1"/>
    <property type="molecule type" value="Genomic_DNA"/>
</dbReference>
<dbReference type="Pfam" id="PF00440">
    <property type="entry name" value="TetR_N"/>
    <property type="match status" value="1"/>
</dbReference>
<feature type="compositionally biased region" description="Basic residues" evidence="3">
    <location>
        <begin position="260"/>
        <end position="276"/>
    </location>
</feature>
<dbReference type="InterPro" id="IPR050109">
    <property type="entry name" value="HTH-type_TetR-like_transc_reg"/>
</dbReference>
<dbReference type="Pfam" id="PF09209">
    <property type="entry name" value="CecR_C"/>
    <property type="match status" value="1"/>
</dbReference>
<feature type="region of interest" description="Disordered" evidence="3">
    <location>
        <begin position="255"/>
        <end position="276"/>
    </location>
</feature>
<dbReference type="GO" id="GO:0003700">
    <property type="term" value="F:DNA-binding transcription factor activity"/>
    <property type="evidence" value="ECO:0007669"/>
    <property type="project" value="TreeGrafter"/>
</dbReference>
<dbReference type="STRING" id="416943.SAMN05445871_3490"/>
<evidence type="ECO:0000313" key="6">
    <source>
        <dbReference type="Proteomes" id="UP000199120"/>
    </source>
</evidence>
<sequence>MSATRRPRRSPDGGYARGDETRRRIIEAAIALFGQHGFDGASTRDIAARAGVNAPALQYYFENKEGVYRACAETFAEEAWRALEPSVTRGREALKRNADTAALIDAFIGIQEAVADRIFMKRHTTDQHLFFAREQAGSEPAIATQILMKQVRMPLNEVCAQLLERITGLAADNPQTLVRMFSLHGQLVMFHVAQSTTLTMLGWDDMDENKTEFIKANMRAQSRVLLEHWSRERDARKRARANRPPAVKRVVVKAAPAKRVPAKRAKAAKVAKRTAA</sequence>
<dbReference type="SUPFAM" id="SSF46689">
    <property type="entry name" value="Homeodomain-like"/>
    <property type="match status" value="1"/>
</dbReference>